<sequence length="81" mass="9629">MADPYYAQELRHMLKDARAKGFKINTSNYNLYKNTIRDRYGFNSFLDKNRYNYLYDMALGKSPYTKSAGNISWATEQLVRR</sequence>
<proteinExistence type="predicted"/>
<evidence type="ECO:0000313" key="1">
    <source>
        <dbReference type="EMBL" id="PYY29688.1"/>
    </source>
</evidence>
<dbReference type="EMBL" id="PRLG01000015">
    <property type="protein sequence ID" value="PYY29688.1"/>
    <property type="molecule type" value="Genomic_DNA"/>
</dbReference>
<name>A0A2W0CPV7_9BACL</name>
<comment type="caution">
    <text evidence="1">The sequence shown here is derived from an EMBL/GenBank/DDBJ whole genome shotgun (WGS) entry which is preliminary data.</text>
</comment>
<accession>A0A2W0CPV7</accession>
<reference evidence="1 2" key="1">
    <citation type="submission" date="2018-01" db="EMBL/GenBank/DDBJ databases">
        <title>Genome sequence of the PGP bacterium Paenibacillus illinoisensis E3.</title>
        <authorList>
            <person name="Rolli E."/>
            <person name="Marasco R."/>
            <person name="Bessem C."/>
            <person name="Michoud G."/>
            <person name="Gaiarsa S."/>
            <person name="Borin S."/>
            <person name="Daffonchio D."/>
        </authorList>
    </citation>
    <scope>NUCLEOTIDE SEQUENCE [LARGE SCALE GENOMIC DNA]</scope>
    <source>
        <strain evidence="1 2">E3</strain>
    </source>
</reference>
<dbReference type="AlphaFoldDB" id="A0A2W0CPV7"/>
<dbReference type="Proteomes" id="UP000247459">
    <property type="component" value="Unassembled WGS sequence"/>
</dbReference>
<organism evidence="1 2">
    <name type="scientific">Paenibacillus illinoisensis</name>
    <dbReference type="NCBI Taxonomy" id="59845"/>
    <lineage>
        <taxon>Bacteria</taxon>
        <taxon>Bacillati</taxon>
        <taxon>Bacillota</taxon>
        <taxon>Bacilli</taxon>
        <taxon>Bacillales</taxon>
        <taxon>Paenibacillaceae</taxon>
        <taxon>Paenibacillus</taxon>
    </lineage>
</organism>
<evidence type="ECO:0000313" key="2">
    <source>
        <dbReference type="Proteomes" id="UP000247459"/>
    </source>
</evidence>
<protein>
    <submittedName>
        <fullName evidence="1">Uncharacterized protein</fullName>
    </submittedName>
</protein>
<gene>
    <name evidence="1" type="ORF">PIL02S_01888</name>
</gene>